<comment type="caution">
    <text evidence="1">The sequence shown here is derived from an EMBL/GenBank/DDBJ whole genome shotgun (WGS) entry which is preliminary data.</text>
</comment>
<evidence type="ECO:0000313" key="1">
    <source>
        <dbReference type="EMBL" id="MPC90364.1"/>
    </source>
</evidence>
<dbReference type="Proteomes" id="UP000324222">
    <property type="component" value="Unassembled WGS sequence"/>
</dbReference>
<proteinExistence type="predicted"/>
<name>A0A5B7JDC7_PORTR</name>
<reference evidence="1 2" key="1">
    <citation type="submission" date="2019-05" db="EMBL/GenBank/DDBJ databases">
        <title>Another draft genome of Portunus trituberculatus and its Hox gene families provides insights of decapod evolution.</title>
        <authorList>
            <person name="Jeong J.-H."/>
            <person name="Song I."/>
            <person name="Kim S."/>
            <person name="Choi T."/>
            <person name="Kim D."/>
            <person name="Ryu S."/>
            <person name="Kim W."/>
        </authorList>
    </citation>
    <scope>NUCLEOTIDE SEQUENCE [LARGE SCALE GENOMIC DNA]</scope>
    <source>
        <tissue evidence="1">Muscle</tissue>
    </source>
</reference>
<evidence type="ECO:0000313" key="2">
    <source>
        <dbReference type="Proteomes" id="UP000324222"/>
    </source>
</evidence>
<dbReference type="EMBL" id="VSRR010084112">
    <property type="protein sequence ID" value="MPC90364.1"/>
    <property type="molecule type" value="Genomic_DNA"/>
</dbReference>
<organism evidence="1 2">
    <name type="scientific">Portunus trituberculatus</name>
    <name type="common">Swimming crab</name>
    <name type="synonym">Neptunus trituberculatus</name>
    <dbReference type="NCBI Taxonomy" id="210409"/>
    <lineage>
        <taxon>Eukaryota</taxon>
        <taxon>Metazoa</taxon>
        <taxon>Ecdysozoa</taxon>
        <taxon>Arthropoda</taxon>
        <taxon>Crustacea</taxon>
        <taxon>Multicrustacea</taxon>
        <taxon>Malacostraca</taxon>
        <taxon>Eumalacostraca</taxon>
        <taxon>Eucarida</taxon>
        <taxon>Decapoda</taxon>
        <taxon>Pleocyemata</taxon>
        <taxon>Brachyura</taxon>
        <taxon>Eubrachyura</taxon>
        <taxon>Portunoidea</taxon>
        <taxon>Portunidae</taxon>
        <taxon>Portuninae</taxon>
        <taxon>Portunus</taxon>
    </lineage>
</organism>
<accession>A0A5B7JDC7</accession>
<gene>
    <name evidence="1" type="ORF">E2C01_085345</name>
</gene>
<sequence length="51" mass="5527">MRGRGRWNPCGQYFASTTSGLATSMTSSTVVKPSPELVSFRRLSASSRSTE</sequence>
<protein>
    <submittedName>
        <fullName evidence="1">Uncharacterized protein</fullName>
    </submittedName>
</protein>
<keyword evidence="2" id="KW-1185">Reference proteome</keyword>
<dbReference type="AlphaFoldDB" id="A0A5B7JDC7"/>